<organism evidence="4 5">
    <name type="scientific">Parafrankia colletiae</name>
    <dbReference type="NCBI Taxonomy" id="573497"/>
    <lineage>
        <taxon>Bacteria</taxon>
        <taxon>Bacillati</taxon>
        <taxon>Actinomycetota</taxon>
        <taxon>Actinomycetes</taxon>
        <taxon>Frankiales</taxon>
        <taxon>Frankiaceae</taxon>
        <taxon>Parafrankia</taxon>
    </lineage>
</organism>
<dbReference type="Pfam" id="PF00072">
    <property type="entry name" value="Response_reg"/>
    <property type="match status" value="1"/>
</dbReference>
<dbReference type="CDD" id="cd00156">
    <property type="entry name" value="REC"/>
    <property type="match status" value="1"/>
</dbReference>
<dbReference type="Proteomes" id="UP000179627">
    <property type="component" value="Unassembled WGS sequence"/>
</dbReference>
<dbReference type="InterPro" id="IPR052016">
    <property type="entry name" value="Bact_Sigma-Reg"/>
</dbReference>
<evidence type="ECO:0000313" key="4">
    <source>
        <dbReference type="EMBL" id="OHV46000.1"/>
    </source>
</evidence>
<dbReference type="InterPro" id="IPR001932">
    <property type="entry name" value="PPM-type_phosphatase-like_dom"/>
</dbReference>
<dbReference type="Gene3D" id="3.40.50.2300">
    <property type="match status" value="1"/>
</dbReference>
<dbReference type="PANTHER" id="PTHR43156">
    <property type="entry name" value="STAGE II SPORULATION PROTEIN E-RELATED"/>
    <property type="match status" value="1"/>
</dbReference>
<comment type="caution">
    <text evidence="4">The sequence shown here is derived from an EMBL/GenBank/DDBJ whole genome shotgun (WGS) entry which is preliminary data.</text>
</comment>
<feature type="modified residue" description="4-aspartylphosphate" evidence="2">
    <location>
        <position position="71"/>
    </location>
</feature>
<dbReference type="SUPFAM" id="SSF52172">
    <property type="entry name" value="CheY-like"/>
    <property type="match status" value="1"/>
</dbReference>
<evidence type="ECO:0000259" key="3">
    <source>
        <dbReference type="PROSITE" id="PS50110"/>
    </source>
</evidence>
<evidence type="ECO:0000313" key="5">
    <source>
        <dbReference type="Proteomes" id="UP000179627"/>
    </source>
</evidence>
<dbReference type="SMART" id="SM00331">
    <property type="entry name" value="PP2C_SIG"/>
    <property type="match status" value="1"/>
</dbReference>
<name>A0A1S1RIE8_9ACTN</name>
<proteinExistence type="predicted"/>
<evidence type="ECO:0000256" key="2">
    <source>
        <dbReference type="PROSITE-ProRule" id="PRU00169"/>
    </source>
</evidence>
<dbReference type="GO" id="GO:0016791">
    <property type="term" value="F:phosphatase activity"/>
    <property type="evidence" value="ECO:0007669"/>
    <property type="project" value="TreeGrafter"/>
</dbReference>
<dbReference type="AlphaFoldDB" id="A0A1S1RIE8"/>
<accession>A0A1S1RIE8</accession>
<dbReference type="RefSeq" id="WP_071082283.1">
    <property type="nucleotide sequence ID" value="NZ_MBLM01000003.1"/>
</dbReference>
<dbReference type="Pfam" id="PF07228">
    <property type="entry name" value="SpoIIE"/>
    <property type="match status" value="1"/>
</dbReference>
<dbReference type="SMART" id="SM00448">
    <property type="entry name" value="REC"/>
    <property type="match status" value="1"/>
</dbReference>
<dbReference type="InterPro" id="IPR011006">
    <property type="entry name" value="CheY-like_superfamily"/>
</dbReference>
<dbReference type="InterPro" id="IPR001789">
    <property type="entry name" value="Sig_transdc_resp-reg_receiver"/>
</dbReference>
<feature type="domain" description="Response regulatory" evidence="3">
    <location>
        <begin position="22"/>
        <end position="136"/>
    </location>
</feature>
<reference evidence="5" key="1">
    <citation type="submission" date="2016-07" db="EMBL/GenBank/DDBJ databases">
        <title>Sequence Frankia sp. strain CcI1.17.</title>
        <authorList>
            <person name="Ghodhbane-Gtari F."/>
            <person name="Swanson E."/>
            <person name="Gueddou A."/>
            <person name="Morris K."/>
            <person name="Hezbri K."/>
            <person name="Ktari A."/>
            <person name="Nouioui I."/>
            <person name="Abebe-Akele F."/>
            <person name="Simpson S."/>
            <person name="Thomas K."/>
            <person name="Gtari M."/>
            <person name="Tisa L.S."/>
            <person name="Hurst S."/>
        </authorList>
    </citation>
    <scope>NUCLEOTIDE SEQUENCE [LARGE SCALE GENOMIC DNA]</scope>
    <source>
        <strain evidence="5">Cc1.17</strain>
    </source>
</reference>
<dbReference type="GO" id="GO:0000160">
    <property type="term" value="P:phosphorelay signal transduction system"/>
    <property type="evidence" value="ECO:0007669"/>
    <property type="project" value="InterPro"/>
</dbReference>
<keyword evidence="1" id="KW-0378">Hydrolase</keyword>
<dbReference type="OrthoDB" id="5181538at2"/>
<dbReference type="PANTHER" id="PTHR43156:SF2">
    <property type="entry name" value="STAGE II SPORULATION PROTEIN E"/>
    <property type="match status" value="1"/>
</dbReference>
<protein>
    <submittedName>
        <fullName evidence="4">Serine/threonine protein phosphatase</fullName>
    </submittedName>
</protein>
<dbReference type="EMBL" id="MBLM01000003">
    <property type="protein sequence ID" value="OHV46000.1"/>
    <property type="molecule type" value="Genomic_DNA"/>
</dbReference>
<dbReference type="InterPro" id="IPR036457">
    <property type="entry name" value="PPM-type-like_dom_sf"/>
</dbReference>
<gene>
    <name evidence="4" type="ORF">CC117_09230</name>
</gene>
<dbReference type="Gene3D" id="3.60.40.10">
    <property type="entry name" value="PPM-type phosphatase domain"/>
    <property type="match status" value="1"/>
</dbReference>
<dbReference type="PROSITE" id="PS50110">
    <property type="entry name" value="RESPONSE_REGULATORY"/>
    <property type="match status" value="1"/>
</dbReference>
<sequence>MAATDSAGAVAGVDGAEGVRWPLLLVEDDDADAYLVSELLDEVSAPVDLTRVRTVAEAVLQARHASCILLDLGLPDSAGLSALRRLLSIDGGAPVVVLTGLVDEYRGAEAVAAGAQDYLVKGQVDGRDLVRAVRYAIERERADTAARALRESELRAEEKARLERGLLPRPLMDDPTMDHRTRYRPGHRQALLGGDFYDMVSTADGTVRVLLGDVCGHGPDEAALGVSLRIAWRTLVLAGVPDPARLGFLQQVLVSEREHDEIFATVCELAIAPDRRSLRMILAGHPPPALLSPSTMALRGDVVGPALGILDDVVSDEVTVELGENWALLLATDGLLEGRDGPGGEPLGWEGVLPEVADLWPACGPDGLLDALIDRVEERNGGPLTDDVALLLVLRGRQM</sequence>
<evidence type="ECO:0000256" key="1">
    <source>
        <dbReference type="ARBA" id="ARBA00022801"/>
    </source>
</evidence>
<keyword evidence="5" id="KW-1185">Reference proteome</keyword>
<keyword evidence="2" id="KW-0597">Phosphoprotein</keyword>